<accession>A0A6I4YDB0</accession>
<keyword evidence="2" id="KW-1185">Reference proteome</keyword>
<dbReference type="Proteomes" id="UP000430519">
    <property type="component" value="Unassembled WGS sequence"/>
</dbReference>
<dbReference type="EMBL" id="WVHK01000004">
    <property type="protein sequence ID" value="MXV18390.1"/>
    <property type="molecule type" value="Genomic_DNA"/>
</dbReference>
<gene>
    <name evidence="1" type="ORF">GLX28_01895</name>
</gene>
<protein>
    <submittedName>
        <fullName evidence="1">Uncharacterized protein</fullName>
    </submittedName>
</protein>
<dbReference type="RefSeq" id="WP_160976239.1">
    <property type="nucleotide sequence ID" value="NZ_WVHK01000004.1"/>
</dbReference>
<proteinExistence type="predicted"/>
<comment type="caution">
    <text evidence="1">The sequence shown here is derived from an EMBL/GenBank/DDBJ whole genome shotgun (WGS) entry which is preliminary data.</text>
</comment>
<evidence type="ECO:0000313" key="2">
    <source>
        <dbReference type="Proteomes" id="UP000430519"/>
    </source>
</evidence>
<reference evidence="1 2" key="1">
    <citation type="submission" date="2019-11" db="EMBL/GenBank/DDBJ databases">
        <title>Genome sequence of Deinococcus xianganensis Y35, AI-2 producing algicidal bacterium, isolated from lake water.</title>
        <authorList>
            <person name="Li Y."/>
        </authorList>
    </citation>
    <scope>NUCLEOTIDE SEQUENCE [LARGE SCALE GENOMIC DNA]</scope>
    <source>
        <strain evidence="1 2">Y35</strain>
    </source>
</reference>
<evidence type="ECO:0000313" key="1">
    <source>
        <dbReference type="EMBL" id="MXV18390.1"/>
    </source>
</evidence>
<dbReference type="AlphaFoldDB" id="A0A6I4YDB0"/>
<sequence>MTTPPPQRPPDPPPPPHLDLTLDLRVLNDENFARSDATHHASHTRLPLLGRPHTHRQYLRLGGSRTLTLNLHCPPALHPPDLHPLTLHPHTLHPHTLHVEAVISETRPAPARARHHVTIPLRPGPPTPQHLPLHLPGDPHPYAHLTLRCTLVPAGPDPGGALHARACSLGWTPTHLHAVPGGHQLTTDHGAVYHDGHTTRALHHHADTHYHARGGPGGPLGLPTGDALTSPGWILTFAGHTLRHDRGHTALLTRAAAAHWPAAGATLGLPVADTTRLDRPPGPLDVTPCEHGTLLVDPARPARITPRTLRVPPARVTRWLQAHLDATGSGEQSGQFSDPWPGQPLRYPLTIPTPGGSLTLCVPLALKISPTPDARRETHLNARQAGVIDLPPGTPARAARHALRVLDDLLRRPLLLATLGAGHHLIGAHVTPDGGLHLDFLPTDWT</sequence>
<name>A0A6I4YDB0_9DEIO</name>
<organism evidence="1 2">
    <name type="scientific">Deinococcus xianganensis</name>
    <dbReference type="NCBI Taxonomy" id="1507289"/>
    <lineage>
        <taxon>Bacteria</taxon>
        <taxon>Thermotogati</taxon>
        <taxon>Deinococcota</taxon>
        <taxon>Deinococci</taxon>
        <taxon>Deinococcales</taxon>
        <taxon>Deinococcaceae</taxon>
        <taxon>Deinococcus</taxon>
    </lineage>
</organism>